<dbReference type="AlphaFoldDB" id="A0A382HL95"/>
<dbReference type="Pfam" id="PF02465">
    <property type="entry name" value="FliD_N"/>
    <property type="match status" value="1"/>
</dbReference>
<feature type="non-terminal residue" evidence="2">
    <location>
        <position position="278"/>
    </location>
</feature>
<dbReference type="EMBL" id="UINC01061562">
    <property type="protein sequence ID" value="SVB87271.1"/>
    <property type="molecule type" value="Genomic_DNA"/>
</dbReference>
<name>A0A382HL95_9ZZZZ</name>
<organism evidence="2">
    <name type="scientific">marine metagenome</name>
    <dbReference type="NCBI Taxonomy" id="408172"/>
    <lineage>
        <taxon>unclassified sequences</taxon>
        <taxon>metagenomes</taxon>
        <taxon>ecological metagenomes</taxon>
    </lineage>
</organism>
<sequence>MEVSGTSNSFLFASPVAVSGGNKAVVSEAKANLNSGGQPRPGANELIFQSLNIVERRVPVLEGVGPLAGFRLGNAVKVVTEEKERNKLPIADDIERSSRFSDLKIERLGSLRTSLQTLQTTVNVFRNNGAFNLLAAESSREDLVKIKAGKTSPTGTFTVTPTRRMISSTLASDEQSTPIEALGLSGDFYVNGFKISVETTDSIFELRDKINRGEDTNNNGKLDGVEDINNNGTLDIISFSASEFGAGLYFTEDLDGNGKLDSDEDIIDNDRLDGGVLE</sequence>
<feature type="domain" description="Flagellar hook-associated protein 2 N-terminal" evidence="1">
    <location>
        <begin position="94"/>
        <end position="160"/>
    </location>
</feature>
<gene>
    <name evidence="2" type="ORF">METZ01_LOCUS240125</name>
</gene>
<accession>A0A382HL95</accession>
<dbReference type="GO" id="GO:0009424">
    <property type="term" value="C:bacterial-type flagellum hook"/>
    <property type="evidence" value="ECO:0007669"/>
    <property type="project" value="InterPro"/>
</dbReference>
<evidence type="ECO:0000259" key="1">
    <source>
        <dbReference type="Pfam" id="PF02465"/>
    </source>
</evidence>
<dbReference type="InterPro" id="IPR003481">
    <property type="entry name" value="FliD_N"/>
</dbReference>
<proteinExistence type="predicted"/>
<reference evidence="2" key="1">
    <citation type="submission" date="2018-05" db="EMBL/GenBank/DDBJ databases">
        <authorList>
            <person name="Lanie J.A."/>
            <person name="Ng W.-L."/>
            <person name="Kazmierczak K.M."/>
            <person name="Andrzejewski T.M."/>
            <person name="Davidsen T.M."/>
            <person name="Wayne K.J."/>
            <person name="Tettelin H."/>
            <person name="Glass J.I."/>
            <person name="Rusch D."/>
            <person name="Podicherti R."/>
            <person name="Tsui H.-C.T."/>
            <person name="Winkler M.E."/>
        </authorList>
    </citation>
    <scope>NUCLEOTIDE SEQUENCE</scope>
</reference>
<protein>
    <recommendedName>
        <fullName evidence="1">Flagellar hook-associated protein 2 N-terminal domain-containing protein</fullName>
    </recommendedName>
</protein>
<evidence type="ECO:0000313" key="2">
    <source>
        <dbReference type="EMBL" id="SVB87271.1"/>
    </source>
</evidence>